<accession>A0A8R1Y346</accession>
<sequence length="109" mass="12410">MHRRTPYNILARTKKKLCEGRTLPDKIDIRLENLGQNIYWPKTSTTTPTRPPLQRSLQMVDLTASHVQASALSVQGCVTISLNDGQTCTSIPLFESGKLKRQFTRYSYK</sequence>
<evidence type="ECO:0000313" key="1">
    <source>
        <dbReference type="EnsemblMetazoa" id="OVOC81.1"/>
    </source>
</evidence>
<reference evidence="1" key="2">
    <citation type="submission" date="2022-06" db="UniProtKB">
        <authorList>
            <consortium name="EnsemblMetazoa"/>
        </authorList>
    </citation>
    <scope>IDENTIFICATION</scope>
</reference>
<protein>
    <submittedName>
        <fullName evidence="1">Uncharacterized protein</fullName>
    </submittedName>
</protein>
<dbReference type="Proteomes" id="UP000024404">
    <property type="component" value="Unassembled WGS sequence"/>
</dbReference>
<name>A0A8R1Y346_ONCVO</name>
<dbReference type="EMBL" id="CMVM020000018">
    <property type="status" value="NOT_ANNOTATED_CDS"/>
    <property type="molecule type" value="Genomic_DNA"/>
</dbReference>
<organism evidence="1 2">
    <name type="scientific">Onchocerca volvulus</name>
    <dbReference type="NCBI Taxonomy" id="6282"/>
    <lineage>
        <taxon>Eukaryota</taxon>
        <taxon>Metazoa</taxon>
        <taxon>Ecdysozoa</taxon>
        <taxon>Nematoda</taxon>
        <taxon>Chromadorea</taxon>
        <taxon>Rhabditida</taxon>
        <taxon>Spirurina</taxon>
        <taxon>Spiruromorpha</taxon>
        <taxon>Filarioidea</taxon>
        <taxon>Onchocercidae</taxon>
        <taxon>Onchocerca</taxon>
    </lineage>
</organism>
<dbReference type="EnsemblMetazoa" id="OVOC81.1">
    <property type="protein sequence ID" value="OVOC81.1"/>
    <property type="gene ID" value="WBGene00236890"/>
</dbReference>
<reference evidence="2" key="1">
    <citation type="submission" date="2013-10" db="EMBL/GenBank/DDBJ databases">
        <title>Genome sequencing of Onchocerca volvulus.</title>
        <authorList>
            <person name="Cotton J."/>
            <person name="Tsai J."/>
            <person name="Stanley E."/>
            <person name="Tracey A."/>
            <person name="Holroyd N."/>
            <person name="Lustigman S."/>
            <person name="Berriman M."/>
        </authorList>
    </citation>
    <scope>NUCLEOTIDE SEQUENCE</scope>
</reference>
<evidence type="ECO:0000313" key="2">
    <source>
        <dbReference type="Proteomes" id="UP000024404"/>
    </source>
</evidence>
<dbReference type="AlphaFoldDB" id="A0A8R1Y346"/>
<keyword evidence="2" id="KW-1185">Reference proteome</keyword>
<proteinExistence type="predicted"/>